<dbReference type="Gene3D" id="2.130.10.10">
    <property type="entry name" value="YVTN repeat-like/Quinoprotein amine dehydrogenase"/>
    <property type="match status" value="2"/>
</dbReference>
<dbReference type="Pfam" id="PF09384">
    <property type="entry name" value="UTP15_C"/>
    <property type="match status" value="1"/>
</dbReference>
<dbReference type="PANTHER" id="PTHR19924:SF26">
    <property type="entry name" value="U3 SMALL NUCLEOLAR RNA-ASSOCIATED PROTEIN 15 HOMOLOG"/>
    <property type="match status" value="1"/>
</dbReference>
<dbReference type="InterPro" id="IPR036322">
    <property type="entry name" value="WD40_repeat_dom_sf"/>
</dbReference>
<feature type="repeat" description="WD" evidence="6">
    <location>
        <begin position="223"/>
        <end position="265"/>
    </location>
</feature>
<dbReference type="OrthoDB" id="431715at2759"/>
<dbReference type="PANTHER" id="PTHR19924">
    <property type="entry name" value="UTP15 U3 SMALL NUCLEOLAR RNA-ASSOCIATED PROTEIN 15 FAMILY MEMBER"/>
    <property type="match status" value="1"/>
</dbReference>
<name>A0A9Q5HQY1_SANBA</name>
<evidence type="ECO:0000256" key="7">
    <source>
        <dbReference type="SAM" id="MobiDB-lite"/>
    </source>
</evidence>
<keyword evidence="10" id="KW-1185">Reference proteome</keyword>
<evidence type="ECO:0000259" key="8">
    <source>
        <dbReference type="Pfam" id="PF09384"/>
    </source>
</evidence>
<protein>
    <submittedName>
        <fullName evidence="9">WD40 repeat-like protein</fullName>
    </submittedName>
</protein>
<evidence type="ECO:0000256" key="3">
    <source>
        <dbReference type="ARBA" id="ARBA00022574"/>
    </source>
</evidence>
<evidence type="ECO:0000313" key="10">
    <source>
        <dbReference type="Proteomes" id="UP000757232"/>
    </source>
</evidence>
<evidence type="ECO:0000313" key="9">
    <source>
        <dbReference type="EMBL" id="OCB84373.1"/>
    </source>
</evidence>
<feature type="region of interest" description="Disordered" evidence="7">
    <location>
        <begin position="1"/>
        <end position="25"/>
    </location>
</feature>
<dbReference type="AlphaFoldDB" id="A0A9Q5HQY1"/>
<comment type="caution">
    <text evidence="9">The sequence shown here is derived from an EMBL/GenBank/DDBJ whole genome shotgun (WGS) entry which is preliminary data.</text>
</comment>
<evidence type="ECO:0000256" key="4">
    <source>
        <dbReference type="ARBA" id="ARBA00022737"/>
    </source>
</evidence>
<feature type="compositionally biased region" description="Basic and acidic residues" evidence="7">
    <location>
        <begin position="1"/>
        <end position="14"/>
    </location>
</feature>
<evidence type="ECO:0000256" key="1">
    <source>
        <dbReference type="ARBA" id="ARBA00004604"/>
    </source>
</evidence>
<keyword evidence="3 6" id="KW-0853">WD repeat</keyword>
<dbReference type="PROSITE" id="PS00678">
    <property type="entry name" value="WD_REPEATS_1"/>
    <property type="match status" value="1"/>
</dbReference>
<feature type="repeat" description="WD" evidence="6">
    <location>
        <begin position="180"/>
        <end position="222"/>
    </location>
</feature>
<dbReference type="PROSITE" id="PS50082">
    <property type="entry name" value="WD_REPEATS_2"/>
    <property type="match status" value="3"/>
</dbReference>
<proteinExistence type="predicted"/>
<comment type="subcellular location">
    <subcellularLocation>
        <location evidence="1">Nucleus</location>
        <location evidence="1">Nucleolus</location>
    </subcellularLocation>
</comment>
<keyword evidence="2" id="KW-0698">rRNA processing</keyword>
<dbReference type="GO" id="GO:0005730">
    <property type="term" value="C:nucleolus"/>
    <property type="evidence" value="ECO:0007669"/>
    <property type="project" value="UniProtKB-SubCell"/>
</dbReference>
<dbReference type="SUPFAM" id="SSF50978">
    <property type="entry name" value="WD40 repeat-like"/>
    <property type="match status" value="1"/>
</dbReference>
<dbReference type="GO" id="GO:0006364">
    <property type="term" value="P:rRNA processing"/>
    <property type="evidence" value="ECO:0007669"/>
    <property type="project" value="UniProtKB-KW"/>
</dbReference>
<keyword evidence="4" id="KW-0677">Repeat</keyword>
<dbReference type="Proteomes" id="UP000757232">
    <property type="component" value="Unassembled WGS sequence"/>
</dbReference>
<dbReference type="InterPro" id="IPR018983">
    <property type="entry name" value="U3_snoRNA-assocProt_15_C"/>
</dbReference>
<dbReference type="InterPro" id="IPR015943">
    <property type="entry name" value="WD40/YVTN_repeat-like_dom_sf"/>
</dbReference>
<dbReference type="Pfam" id="PF00400">
    <property type="entry name" value="WD40"/>
    <property type="match status" value="4"/>
</dbReference>
<dbReference type="GO" id="GO:0045943">
    <property type="term" value="P:positive regulation of transcription by RNA polymerase I"/>
    <property type="evidence" value="ECO:0007669"/>
    <property type="project" value="TreeGrafter"/>
</dbReference>
<dbReference type="EMBL" id="LNZH02000215">
    <property type="protein sequence ID" value="OCB84373.1"/>
    <property type="molecule type" value="Genomic_DNA"/>
</dbReference>
<organism evidence="9 10">
    <name type="scientific">Sanghuangporus baumii</name>
    <name type="common">Phellinus baumii</name>
    <dbReference type="NCBI Taxonomy" id="108892"/>
    <lineage>
        <taxon>Eukaryota</taxon>
        <taxon>Fungi</taxon>
        <taxon>Dikarya</taxon>
        <taxon>Basidiomycota</taxon>
        <taxon>Agaricomycotina</taxon>
        <taxon>Agaricomycetes</taxon>
        <taxon>Hymenochaetales</taxon>
        <taxon>Hymenochaetaceae</taxon>
        <taxon>Sanghuangporus</taxon>
    </lineage>
</organism>
<evidence type="ECO:0000256" key="2">
    <source>
        <dbReference type="ARBA" id="ARBA00022552"/>
    </source>
</evidence>
<dbReference type="SMART" id="SM00320">
    <property type="entry name" value="WD40"/>
    <property type="match status" value="7"/>
</dbReference>
<gene>
    <name evidence="9" type="ORF">A7U60_g8357</name>
</gene>
<dbReference type="InterPro" id="IPR001680">
    <property type="entry name" value="WD40_rpt"/>
</dbReference>
<keyword evidence="5" id="KW-0539">Nucleus</keyword>
<accession>A0A9Q5HQY1</accession>
<dbReference type="PROSITE" id="PS50294">
    <property type="entry name" value="WD_REPEATS_REGION"/>
    <property type="match status" value="2"/>
</dbReference>
<evidence type="ECO:0000256" key="6">
    <source>
        <dbReference type="PROSITE-ProRule" id="PRU00221"/>
    </source>
</evidence>
<evidence type="ECO:0000256" key="5">
    <source>
        <dbReference type="ARBA" id="ARBA00023242"/>
    </source>
</evidence>
<reference evidence="9" key="1">
    <citation type="submission" date="2016-06" db="EMBL/GenBank/DDBJ databases">
        <title>Draft Genome sequence of the fungus Inonotus baumii.</title>
        <authorList>
            <person name="Zhu H."/>
            <person name="Lin W."/>
        </authorList>
    </citation>
    <scope>NUCLEOTIDE SEQUENCE</scope>
    <source>
        <strain evidence="9">821</strain>
    </source>
</reference>
<sequence>MREQEKGRETDNKTARTSPGAFPNFEVQLALSSKSRALHPSNPSPPLYPLVAVVAPDDAQPQQMDYQPVLLKRHSRPSSKRSPESRYWRQFKHPVFVKEYAPVTAVHFSPTKPHRFAVTAATRVQIYAPRTQKVVKTISRFKDVARSGNIRQDGKLVVAGDDSGLVQIFDINSRAILRTLDEHKQPVHITKFSPLNQTQVLSCSDDTTVKLWDVPSQAPVTTFDVHTDYVRAGQVAPNNANLILTGAYDATVRLFDARSGQCEMIMGGPESASGANALPVEDVLMFPSGTVALSAAGPILRVWDLVAGGRCIRALSNHQKTITSLSFDSRASRLLTGGLDHMVKVYDVSMYKVVHTMRYPAPILCLGISPDDTHIAAGMSDGTLSVRRRQPKASESSLSDDLFSIASLRSGAFESFLGSSAISSIGTGRFGKKGKGKAKAKPVGDIAEFKVEARRKRRLRAYDKLLKNFKYSAALDAVLVKDRRADYHHVLFIQQVPPTTAFSLIQELLHRDGLRIALGGRDDVLLEPVLQLLVKYIADPRFGDLAASVASVLLDMYAPVLGQSPLIDALFVRLRKKVEEELRFQRELVKVKGALEMIFASSALTA</sequence>
<feature type="repeat" description="WD" evidence="6">
    <location>
        <begin position="315"/>
        <end position="356"/>
    </location>
</feature>
<feature type="domain" description="U3 small nucleolar RNA-associated protein 15 C-terminal" evidence="8">
    <location>
        <begin position="444"/>
        <end position="598"/>
    </location>
</feature>
<dbReference type="CDD" id="cd00200">
    <property type="entry name" value="WD40"/>
    <property type="match status" value="1"/>
</dbReference>
<dbReference type="InterPro" id="IPR019775">
    <property type="entry name" value="WD40_repeat_CS"/>
</dbReference>